<name>A0ABP5IML8_9MICO</name>
<dbReference type="SUPFAM" id="SSF56112">
    <property type="entry name" value="Protein kinase-like (PK-like)"/>
    <property type="match status" value="1"/>
</dbReference>
<sequence>MKVPSVLYETASEIIGTHHAHAWTRALDFMLIELQERWSLTPDPQPGSPWAGCESLVLPVRTADRQPAIIRFAAPNTDNPGVHAQILEALRRWNGHGAVKVMAEDSSFRATLQERLRTDMNLSSLPLEEVPPVWGQLARALRVPGIDGLVRVQDIAASWLDRFPADTELLRDFPDFTPADWAVVNGARMWIERLASHEDSWLLHADLHYYNILAGFPESGGPATWKAIDPQPLNGPAEYMVAPLLWNRLSEIPEGHPQAQAAWLHSFAAEVCRQAGVDVALGVGAAVAREVENLFWYLRTARSGSQKAYGDALRSLWVARALSQVSVRGVGAHQLKPLG</sequence>
<dbReference type="EMBL" id="BAAAPZ010000017">
    <property type="protein sequence ID" value="GAA2103305.1"/>
    <property type="molecule type" value="Genomic_DNA"/>
</dbReference>
<evidence type="ECO:0000313" key="1">
    <source>
        <dbReference type="EMBL" id="GAA2103305.1"/>
    </source>
</evidence>
<organism evidence="1 2">
    <name type="scientific">Brevibacterium salitolerans</name>
    <dbReference type="NCBI Taxonomy" id="1403566"/>
    <lineage>
        <taxon>Bacteria</taxon>
        <taxon>Bacillati</taxon>
        <taxon>Actinomycetota</taxon>
        <taxon>Actinomycetes</taxon>
        <taxon>Micrococcales</taxon>
        <taxon>Brevibacteriaceae</taxon>
        <taxon>Brevibacterium</taxon>
    </lineage>
</organism>
<proteinExistence type="predicted"/>
<keyword evidence="2" id="KW-1185">Reference proteome</keyword>
<dbReference type="RefSeq" id="WP_291792413.1">
    <property type="nucleotide sequence ID" value="NZ_BAAAPZ010000017.1"/>
</dbReference>
<dbReference type="Proteomes" id="UP001500984">
    <property type="component" value="Unassembled WGS sequence"/>
</dbReference>
<gene>
    <name evidence="1" type="ORF">GCM10009823_27120</name>
</gene>
<dbReference type="InterPro" id="IPR011009">
    <property type="entry name" value="Kinase-like_dom_sf"/>
</dbReference>
<evidence type="ECO:0000313" key="2">
    <source>
        <dbReference type="Proteomes" id="UP001500984"/>
    </source>
</evidence>
<dbReference type="InterPro" id="IPR006748">
    <property type="entry name" value="NH2Glyco/OHUrea_AB-resist_kin"/>
</dbReference>
<comment type="caution">
    <text evidence="1">The sequence shown here is derived from an EMBL/GenBank/DDBJ whole genome shotgun (WGS) entry which is preliminary data.</text>
</comment>
<dbReference type="Pfam" id="PF04655">
    <property type="entry name" value="APH_6_hur"/>
    <property type="match status" value="1"/>
</dbReference>
<reference evidence="2" key="1">
    <citation type="journal article" date="2019" name="Int. J. Syst. Evol. Microbiol.">
        <title>The Global Catalogue of Microorganisms (GCM) 10K type strain sequencing project: providing services to taxonomists for standard genome sequencing and annotation.</title>
        <authorList>
            <consortium name="The Broad Institute Genomics Platform"/>
            <consortium name="The Broad Institute Genome Sequencing Center for Infectious Disease"/>
            <person name="Wu L."/>
            <person name="Ma J."/>
        </authorList>
    </citation>
    <scope>NUCLEOTIDE SEQUENCE [LARGE SCALE GENOMIC DNA]</scope>
    <source>
        <strain evidence="2">JCM 15900</strain>
    </source>
</reference>
<protein>
    <recommendedName>
        <fullName evidence="3">Streptomycin 6-kinase</fullName>
    </recommendedName>
</protein>
<accession>A0ABP5IML8</accession>
<evidence type="ECO:0008006" key="3">
    <source>
        <dbReference type="Google" id="ProtNLM"/>
    </source>
</evidence>